<evidence type="ECO:0000256" key="1">
    <source>
        <dbReference type="SAM" id="Phobius"/>
    </source>
</evidence>
<keyword evidence="1" id="KW-0472">Membrane</keyword>
<accession>Q9GPN6</accession>
<reference evidence="2" key="1">
    <citation type="submission" date="2000-10" db="EMBL/GenBank/DDBJ databases">
        <title>Characterization of Sm8, a tegumental antigen of Schistosoma mansoni.</title>
        <authorList>
            <person name="Abath F.G.C."/>
            <person name="Werkhauser R.P."/>
            <person name="Xavier E.M."/>
        </authorList>
    </citation>
    <scope>NUCLEOTIDE SEQUENCE</scope>
</reference>
<protein>
    <submittedName>
        <fullName evidence="2">Tegumental antigen</fullName>
    </submittedName>
</protein>
<proteinExistence type="evidence at transcript level"/>
<name>Q9GPN6_SCHMA</name>
<feature type="non-terminal residue" evidence="2">
    <location>
        <position position="1"/>
    </location>
</feature>
<organism evidence="2">
    <name type="scientific">Schistosoma mansoni</name>
    <name type="common">Blood fluke</name>
    <dbReference type="NCBI Taxonomy" id="6183"/>
    <lineage>
        <taxon>Eukaryota</taxon>
        <taxon>Metazoa</taxon>
        <taxon>Spiralia</taxon>
        <taxon>Lophotrochozoa</taxon>
        <taxon>Platyhelminthes</taxon>
        <taxon>Trematoda</taxon>
        <taxon>Digenea</taxon>
        <taxon>Strigeidida</taxon>
        <taxon>Schistosomatoidea</taxon>
        <taxon>Schistosomatidae</taxon>
        <taxon>Schistosoma</taxon>
    </lineage>
</organism>
<dbReference type="AlphaFoldDB" id="Q9GPN6"/>
<keyword evidence="1" id="KW-1133">Transmembrane helix</keyword>
<feature type="transmembrane region" description="Helical" evidence="1">
    <location>
        <begin position="6"/>
        <end position="32"/>
    </location>
</feature>
<evidence type="ECO:0000313" key="2">
    <source>
        <dbReference type="EMBL" id="AAG45928.1"/>
    </source>
</evidence>
<gene>
    <name evidence="2" type="primary">Sm8</name>
</gene>
<feature type="transmembrane region" description="Helical" evidence="1">
    <location>
        <begin position="39"/>
        <end position="56"/>
    </location>
</feature>
<keyword evidence="1" id="KW-0812">Transmembrane</keyword>
<dbReference type="EMBL" id="AF313910">
    <property type="protein sequence ID" value="AAG45928.1"/>
    <property type="molecule type" value="mRNA"/>
</dbReference>
<sequence length="76" mass="9139">DVIQLIVFLLLHVPFYVVLDVLLIDVSLLLLFRVHLYETLHILSIPLQLSLFYAWLPFPYEFSLQIYHPHVLHLWE</sequence>